<name>A0A286AAA1_9SPHI</name>
<feature type="transmembrane region" description="Helical" evidence="8">
    <location>
        <begin position="156"/>
        <end position="187"/>
    </location>
</feature>
<feature type="transmembrane region" description="Helical" evidence="8">
    <location>
        <begin position="300"/>
        <end position="318"/>
    </location>
</feature>
<feature type="transmembrane region" description="Helical" evidence="8">
    <location>
        <begin position="12"/>
        <end position="32"/>
    </location>
</feature>
<evidence type="ECO:0000256" key="6">
    <source>
        <dbReference type="ARBA" id="ARBA00022989"/>
    </source>
</evidence>
<evidence type="ECO:0000313" key="11">
    <source>
        <dbReference type="Proteomes" id="UP000219281"/>
    </source>
</evidence>
<keyword evidence="4 10" id="KW-0808">Transferase</keyword>
<sequence>MAIKGMETQKRLNQLLLFSFLFFKIIIQYLVVNPVYELQRDEYLHLDQAKHLAWGYHSVPPVTSWISWMILQLGNSHFWVKFFPSLFGALTILIVWKTIESLKGNLFARTLAATALLFSVLIRINILYQPNSLDILCWTFLYYAIIRFIQTDDKKWLYWLAVGVAIGFLNKYNIAFCIVGILPALALSVHKRLYLNKHFYFAGLLALLLISPNLVWQYQNGFPVFAHMKELAETQLVHVSRISFFKEQLFFFIGSIVILFAGFVSFFTYAPFKPYRFLFWAFVFTISIFVFLKAKAYYAIGLYPIFFAFGSIYISQLLSNGWKFYLRYALVAMILFFFYLMLEITLPIYTPEKYVKNAEQKLSFSEHTWEDGKKYPISQDFADMLGWKELAHKVDSIYLSLPNKESILILCDNYGQAGAINYYTKVDGLQADAFNTDYDKWVNLDRQINTVIRIKTAKNLSSTRDLSLFNKITTVSKLENPFARESGTRLILLEQPKIDLAALLREERAKGNLQ</sequence>
<feature type="transmembrane region" description="Helical" evidence="8">
    <location>
        <begin position="277"/>
        <end position="294"/>
    </location>
</feature>
<evidence type="ECO:0000256" key="5">
    <source>
        <dbReference type="ARBA" id="ARBA00022692"/>
    </source>
</evidence>
<dbReference type="Proteomes" id="UP000219281">
    <property type="component" value="Unassembled WGS sequence"/>
</dbReference>
<dbReference type="Pfam" id="PF13231">
    <property type="entry name" value="PMT_2"/>
    <property type="match status" value="1"/>
</dbReference>
<accession>A0A286AAA1</accession>
<keyword evidence="5 8" id="KW-0812">Transmembrane</keyword>
<feature type="transmembrane region" description="Helical" evidence="8">
    <location>
        <begin position="249"/>
        <end position="270"/>
    </location>
</feature>
<feature type="transmembrane region" description="Helical" evidence="8">
    <location>
        <begin position="78"/>
        <end position="96"/>
    </location>
</feature>
<gene>
    <name evidence="10" type="ORF">SAMN06297358_3208</name>
</gene>
<evidence type="ECO:0000256" key="7">
    <source>
        <dbReference type="ARBA" id="ARBA00023136"/>
    </source>
</evidence>
<dbReference type="GO" id="GO:0016763">
    <property type="term" value="F:pentosyltransferase activity"/>
    <property type="evidence" value="ECO:0007669"/>
    <property type="project" value="TreeGrafter"/>
</dbReference>
<evidence type="ECO:0000256" key="2">
    <source>
        <dbReference type="ARBA" id="ARBA00022475"/>
    </source>
</evidence>
<organism evidence="10 11">
    <name type="scientific">Pedobacter xixiisoli</name>
    <dbReference type="NCBI Taxonomy" id="1476464"/>
    <lineage>
        <taxon>Bacteria</taxon>
        <taxon>Pseudomonadati</taxon>
        <taxon>Bacteroidota</taxon>
        <taxon>Sphingobacteriia</taxon>
        <taxon>Sphingobacteriales</taxon>
        <taxon>Sphingobacteriaceae</taxon>
        <taxon>Pedobacter</taxon>
    </lineage>
</organism>
<dbReference type="PANTHER" id="PTHR33908">
    <property type="entry name" value="MANNOSYLTRANSFERASE YKCB-RELATED"/>
    <property type="match status" value="1"/>
</dbReference>
<evidence type="ECO:0000256" key="1">
    <source>
        <dbReference type="ARBA" id="ARBA00004651"/>
    </source>
</evidence>
<feature type="transmembrane region" description="Helical" evidence="8">
    <location>
        <begin position="325"/>
        <end position="342"/>
    </location>
</feature>
<proteinExistence type="predicted"/>
<keyword evidence="3 10" id="KW-0328">Glycosyltransferase</keyword>
<evidence type="ECO:0000256" key="8">
    <source>
        <dbReference type="SAM" id="Phobius"/>
    </source>
</evidence>
<feature type="transmembrane region" description="Helical" evidence="8">
    <location>
        <begin position="52"/>
        <end position="71"/>
    </location>
</feature>
<reference evidence="11" key="1">
    <citation type="submission" date="2017-09" db="EMBL/GenBank/DDBJ databases">
        <authorList>
            <person name="Varghese N."/>
            <person name="Submissions S."/>
        </authorList>
    </citation>
    <scope>NUCLEOTIDE SEQUENCE [LARGE SCALE GENOMIC DNA]</scope>
    <source>
        <strain evidence="11">CGMCC 1.12803</strain>
    </source>
</reference>
<evidence type="ECO:0000259" key="9">
    <source>
        <dbReference type="Pfam" id="PF13231"/>
    </source>
</evidence>
<dbReference type="EMBL" id="OCMT01000003">
    <property type="protein sequence ID" value="SOD18831.1"/>
    <property type="molecule type" value="Genomic_DNA"/>
</dbReference>
<feature type="transmembrane region" description="Helical" evidence="8">
    <location>
        <begin position="108"/>
        <end position="126"/>
    </location>
</feature>
<dbReference type="RefSeq" id="WP_097133010.1">
    <property type="nucleotide sequence ID" value="NZ_OCMT01000003.1"/>
</dbReference>
<dbReference type="GO" id="GO:0009103">
    <property type="term" value="P:lipopolysaccharide biosynthetic process"/>
    <property type="evidence" value="ECO:0007669"/>
    <property type="project" value="UniProtKB-ARBA"/>
</dbReference>
<dbReference type="InterPro" id="IPR050297">
    <property type="entry name" value="LipidA_mod_glycosyltrf_83"/>
</dbReference>
<keyword evidence="7 8" id="KW-0472">Membrane</keyword>
<comment type="subcellular location">
    <subcellularLocation>
        <location evidence="1">Cell membrane</location>
        <topology evidence="1">Multi-pass membrane protein</topology>
    </subcellularLocation>
</comment>
<dbReference type="InterPro" id="IPR038731">
    <property type="entry name" value="RgtA/B/C-like"/>
</dbReference>
<evidence type="ECO:0000256" key="4">
    <source>
        <dbReference type="ARBA" id="ARBA00022679"/>
    </source>
</evidence>
<dbReference type="OrthoDB" id="9813729at2"/>
<protein>
    <submittedName>
        <fullName evidence="10">Dolichyl-phosphate-mannose-protein mannosyltransferase</fullName>
    </submittedName>
</protein>
<dbReference type="GO" id="GO:0005886">
    <property type="term" value="C:plasma membrane"/>
    <property type="evidence" value="ECO:0007669"/>
    <property type="project" value="UniProtKB-SubCell"/>
</dbReference>
<dbReference type="PANTHER" id="PTHR33908:SF11">
    <property type="entry name" value="MEMBRANE PROTEIN"/>
    <property type="match status" value="1"/>
</dbReference>
<feature type="transmembrane region" description="Helical" evidence="8">
    <location>
        <begin position="199"/>
        <end position="218"/>
    </location>
</feature>
<keyword evidence="11" id="KW-1185">Reference proteome</keyword>
<feature type="domain" description="Glycosyltransferase RgtA/B/C/D-like" evidence="9">
    <location>
        <begin position="59"/>
        <end position="216"/>
    </location>
</feature>
<keyword evidence="2" id="KW-1003">Cell membrane</keyword>
<keyword evidence="6 8" id="KW-1133">Transmembrane helix</keyword>
<feature type="transmembrane region" description="Helical" evidence="8">
    <location>
        <begin position="133"/>
        <end position="150"/>
    </location>
</feature>
<evidence type="ECO:0000256" key="3">
    <source>
        <dbReference type="ARBA" id="ARBA00022676"/>
    </source>
</evidence>
<dbReference type="AlphaFoldDB" id="A0A286AAA1"/>
<evidence type="ECO:0000313" key="10">
    <source>
        <dbReference type="EMBL" id="SOD18831.1"/>
    </source>
</evidence>